<protein>
    <submittedName>
        <fullName evidence="2">Uncharacterized protein</fullName>
    </submittedName>
</protein>
<evidence type="ECO:0000313" key="2">
    <source>
        <dbReference type="EMBL" id="CAE8633742.1"/>
    </source>
</evidence>
<dbReference type="Proteomes" id="UP000626109">
    <property type="component" value="Unassembled WGS sequence"/>
</dbReference>
<evidence type="ECO:0000313" key="3">
    <source>
        <dbReference type="Proteomes" id="UP000626109"/>
    </source>
</evidence>
<organism evidence="2 3">
    <name type="scientific">Polarella glacialis</name>
    <name type="common">Dinoflagellate</name>
    <dbReference type="NCBI Taxonomy" id="89957"/>
    <lineage>
        <taxon>Eukaryota</taxon>
        <taxon>Sar</taxon>
        <taxon>Alveolata</taxon>
        <taxon>Dinophyceae</taxon>
        <taxon>Suessiales</taxon>
        <taxon>Suessiaceae</taxon>
        <taxon>Polarella</taxon>
    </lineage>
</organism>
<accession>A0A813H7V6</accession>
<proteinExistence type="predicted"/>
<sequence>MALAAPGLGATKGAWSKAGSDRPRSRSHQLNSLVQLGQRRKDSLESQDSSEVCRVLEGILGTWQLEPRLATEVLSGLAKERMPEVAVQTRHSLVIKFLCVLVSAHVFVLKCLVRNRGA</sequence>
<feature type="region of interest" description="Disordered" evidence="1">
    <location>
        <begin position="1"/>
        <end position="49"/>
    </location>
</feature>
<comment type="caution">
    <text evidence="2">The sequence shown here is derived from an EMBL/GenBank/DDBJ whole genome shotgun (WGS) entry which is preliminary data.</text>
</comment>
<reference evidence="2" key="1">
    <citation type="submission" date="2021-02" db="EMBL/GenBank/DDBJ databases">
        <authorList>
            <person name="Dougan E. K."/>
            <person name="Rhodes N."/>
            <person name="Thang M."/>
            <person name="Chan C."/>
        </authorList>
    </citation>
    <scope>NUCLEOTIDE SEQUENCE</scope>
</reference>
<evidence type="ECO:0000256" key="1">
    <source>
        <dbReference type="SAM" id="MobiDB-lite"/>
    </source>
</evidence>
<dbReference type="EMBL" id="CAJNNW010001011">
    <property type="protein sequence ID" value="CAE8633742.1"/>
    <property type="molecule type" value="Genomic_DNA"/>
</dbReference>
<name>A0A813H7V6_POLGL</name>
<dbReference type="AlphaFoldDB" id="A0A813H7V6"/>
<gene>
    <name evidence="2" type="ORF">PGLA2088_LOCUS1337</name>
</gene>